<evidence type="ECO:0000313" key="2">
    <source>
        <dbReference type="EMBL" id="CDN39485.1"/>
    </source>
</evidence>
<proteinExistence type="predicted"/>
<dbReference type="GO" id="GO:0003677">
    <property type="term" value="F:DNA binding"/>
    <property type="evidence" value="ECO:0007669"/>
    <property type="project" value="InterPro"/>
</dbReference>
<dbReference type="InterPro" id="IPR036162">
    <property type="entry name" value="Resolvase-like_N_sf"/>
</dbReference>
<dbReference type="HOGENOM" id="CLU_3212795_0_0_9"/>
<protein>
    <recommendedName>
        <fullName evidence="1">Resolvase/invertase-type recombinase catalytic domain-containing protein</fullName>
    </recommendedName>
</protein>
<reference evidence="2" key="1">
    <citation type="submission" date="2014-01" db="EMBL/GenBank/DDBJ databases">
        <title>Draft genome sequence of highly nematicidal Bacillus thuringiensis DB27.</title>
        <authorList>
            <person name="Iatsenko I."/>
            <person name="Pickard D."/>
            <person name="Corton C."/>
            <person name="Dougan G."/>
            <person name="Sommer R.J."/>
        </authorList>
    </citation>
    <scope>NUCLEOTIDE SEQUENCE [LARGE SCALE GENOMIC DNA]</scope>
    <source>
        <strain evidence="2">DB27</strain>
    </source>
</reference>
<dbReference type="Gene3D" id="3.40.50.1390">
    <property type="entry name" value="Resolvase, N-terminal catalytic domain"/>
    <property type="match status" value="1"/>
</dbReference>
<sequence length="44" mass="5087">MRPGDSLVVWVLDRLGRIMHHLIQIVNELNEQGVSARKYHNGSF</sequence>
<feature type="domain" description="Resolvase/invertase-type recombinase catalytic" evidence="1">
    <location>
        <begin position="1"/>
        <end position="44"/>
    </location>
</feature>
<organism evidence="2">
    <name type="scientific">Bacillus thuringiensis DB27</name>
    <dbReference type="NCBI Taxonomy" id="1431339"/>
    <lineage>
        <taxon>Bacteria</taxon>
        <taxon>Bacillati</taxon>
        <taxon>Bacillota</taxon>
        <taxon>Bacilli</taxon>
        <taxon>Bacillales</taxon>
        <taxon>Bacillaceae</taxon>
        <taxon>Bacillus</taxon>
        <taxon>Bacillus cereus group</taxon>
    </lineage>
</organism>
<dbReference type="PROSITE" id="PS51736">
    <property type="entry name" value="RECOMBINASES_3"/>
    <property type="match status" value="1"/>
</dbReference>
<evidence type="ECO:0000259" key="1">
    <source>
        <dbReference type="PROSITE" id="PS51736"/>
    </source>
</evidence>
<dbReference type="SUPFAM" id="SSF53041">
    <property type="entry name" value="Resolvase-like"/>
    <property type="match status" value="1"/>
</dbReference>
<gene>
    <name evidence="2" type="ORF">BTDB27_p000148</name>
</gene>
<reference evidence="2" key="2">
    <citation type="submission" date="2014-01" db="EMBL/GenBank/DDBJ databases">
        <authorList>
            <person name="Aslett M."/>
        </authorList>
    </citation>
    <scope>NUCLEOTIDE SEQUENCE [LARGE SCALE GENOMIC DNA]</scope>
    <source>
        <strain evidence="2">DB27</strain>
    </source>
</reference>
<accession>W8ZAL5</accession>
<dbReference type="EMBL" id="HG810024">
    <property type="protein sequence ID" value="CDN39485.1"/>
    <property type="molecule type" value="Genomic_DNA"/>
</dbReference>
<dbReference type="InterPro" id="IPR006119">
    <property type="entry name" value="Resolv_N"/>
</dbReference>
<dbReference type="Pfam" id="PF00239">
    <property type="entry name" value="Resolvase"/>
    <property type="match status" value="1"/>
</dbReference>
<name>W8ZAL5_BACTU</name>
<dbReference type="AlphaFoldDB" id="W8ZAL5"/>
<dbReference type="GO" id="GO:0000150">
    <property type="term" value="F:DNA strand exchange activity"/>
    <property type="evidence" value="ECO:0007669"/>
    <property type="project" value="InterPro"/>
</dbReference>
<dbReference type="Proteomes" id="UP000030682">
    <property type="component" value="Unassembled WGS sequence"/>
</dbReference>